<feature type="region of interest" description="Disordered" evidence="3">
    <location>
        <begin position="143"/>
        <end position="372"/>
    </location>
</feature>
<dbReference type="PANTHER" id="PTHR23035">
    <property type="entry name" value="CILIA- AND FLAGELLA-ASSOCIATED PROTEIN 97-RELATED"/>
    <property type="match status" value="1"/>
</dbReference>
<dbReference type="Proteomes" id="UP000593565">
    <property type="component" value="Unassembled WGS sequence"/>
</dbReference>
<dbReference type="EMBL" id="JAAGNN010000027">
    <property type="protein sequence ID" value="KAF4071673.1"/>
    <property type="molecule type" value="Genomic_DNA"/>
</dbReference>
<comment type="caution">
    <text evidence="4">The sequence shown here is derived from an EMBL/GenBank/DDBJ whole genome shotgun (WGS) entry which is preliminary data.</text>
</comment>
<dbReference type="InterPro" id="IPR029488">
    <property type="entry name" value="Hmw/CFAP97"/>
</dbReference>
<accession>A0A7J5ZMJ8</accession>
<protein>
    <recommendedName>
        <fullName evidence="2">Cilia- and flagella-associated protein 97</fullName>
    </recommendedName>
</protein>
<feature type="compositionally biased region" description="Polar residues" evidence="3">
    <location>
        <begin position="506"/>
        <end position="522"/>
    </location>
</feature>
<evidence type="ECO:0000256" key="3">
    <source>
        <dbReference type="SAM" id="MobiDB-lite"/>
    </source>
</evidence>
<feature type="compositionally biased region" description="Polar residues" evidence="3">
    <location>
        <begin position="278"/>
        <end position="288"/>
    </location>
</feature>
<dbReference type="AlphaFoldDB" id="A0A7J5ZMJ8"/>
<feature type="compositionally biased region" description="Low complexity" evidence="3">
    <location>
        <begin position="266"/>
        <end position="277"/>
    </location>
</feature>
<feature type="region of interest" description="Disordered" evidence="3">
    <location>
        <begin position="500"/>
        <end position="543"/>
    </location>
</feature>
<comment type="similarity">
    <text evidence="1">Belongs to the CFAP97 family.</text>
</comment>
<proteinExistence type="inferred from homology"/>
<feature type="compositionally biased region" description="Polar residues" evidence="3">
    <location>
        <begin position="15"/>
        <end position="27"/>
    </location>
</feature>
<name>A0A7J5ZMJ8_AMEME</name>
<feature type="compositionally biased region" description="Basic and acidic residues" evidence="3">
    <location>
        <begin position="158"/>
        <end position="197"/>
    </location>
</feature>
<evidence type="ECO:0000256" key="1">
    <source>
        <dbReference type="ARBA" id="ARBA00008315"/>
    </source>
</evidence>
<gene>
    <name evidence="4" type="ORF">AMELA_G00275980</name>
</gene>
<feature type="compositionally biased region" description="Polar residues" evidence="3">
    <location>
        <begin position="319"/>
        <end position="342"/>
    </location>
</feature>
<feature type="compositionally biased region" description="Low complexity" evidence="3">
    <location>
        <begin position="532"/>
        <end position="543"/>
    </location>
</feature>
<feature type="compositionally biased region" description="Basic residues" evidence="3">
    <location>
        <begin position="255"/>
        <end position="265"/>
    </location>
</feature>
<feature type="compositionally biased region" description="Basic and acidic residues" evidence="3">
    <location>
        <begin position="237"/>
        <end position="253"/>
    </location>
</feature>
<dbReference type="Pfam" id="PF13879">
    <property type="entry name" value="Hmw_CFAP97"/>
    <property type="match status" value="1"/>
</dbReference>
<feature type="compositionally biased region" description="Basic and acidic residues" evidence="3">
    <location>
        <begin position="1"/>
        <end position="13"/>
    </location>
</feature>
<keyword evidence="5" id="KW-1185">Reference proteome</keyword>
<feature type="region of interest" description="Disordered" evidence="3">
    <location>
        <begin position="75"/>
        <end position="101"/>
    </location>
</feature>
<sequence>MSESECKRHDASRFDSASFSHTHTAPSGNGVLVRFLPEAAGSFVQVSALRKVKEKTKITMYSPKELEGEVDHSFFDSDRDVSNTKPEDPVFQVEKDGNHTDEKLPIQIEREAEACGSLKVENKEAAYGVGTLEMEMSGLELQSGLVGKDGSECEEDIEIRREEVASQETEKEQAKEREDPLKNEEAACGKEDSDTSSRKSSPLPHSDMSDSSRGSQSDDSSSICCSSSSSVAEEDDAVFKNEDGGYRQSEPTRKSTGKFRKRSHSHPSSSSNGERSSTPLAQSTSSPRRQPRLGSANRKQRPKTMETADSDDTVTDVTPLSSPDVSPQQSFDLAPPTSTESTLPVPPTDTLETGDGQQLDVNMDGEEPSAVPSVGRCLDRVLLLSTPGNTSASSIRSSASRRHTNYTFTSNEVRRIDRENQRLLHELSRSTTRSSSCSTRRSSATPFRLYHSALNRQREQQRIQQENLAFLKRLESVKATPGMNRLEQLTDYQRQSGYLGIPTPLVRSTSGRISRTCSSTSPHRTRSETAKPARTTAPRPAWS</sequence>
<organism evidence="4 5">
    <name type="scientific">Ameiurus melas</name>
    <name type="common">Black bullhead</name>
    <name type="synonym">Silurus melas</name>
    <dbReference type="NCBI Taxonomy" id="219545"/>
    <lineage>
        <taxon>Eukaryota</taxon>
        <taxon>Metazoa</taxon>
        <taxon>Chordata</taxon>
        <taxon>Craniata</taxon>
        <taxon>Vertebrata</taxon>
        <taxon>Euteleostomi</taxon>
        <taxon>Actinopterygii</taxon>
        <taxon>Neopterygii</taxon>
        <taxon>Teleostei</taxon>
        <taxon>Ostariophysi</taxon>
        <taxon>Siluriformes</taxon>
        <taxon>Ictaluridae</taxon>
        <taxon>Ameiurus</taxon>
    </lineage>
</organism>
<dbReference type="InterPro" id="IPR038791">
    <property type="entry name" value="Cfap97/Hemingway"/>
</dbReference>
<evidence type="ECO:0000256" key="2">
    <source>
        <dbReference type="ARBA" id="ARBA00021424"/>
    </source>
</evidence>
<dbReference type="PANTHER" id="PTHR23035:SF1">
    <property type="entry name" value="CILIA- AND FLAGELLA-ASSOCIATED PROTEIN 97"/>
    <property type="match status" value="1"/>
</dbReference>
<feature type="compositionally biased region" description="Low complexity" evidence="3">
    <location>
        <begin position="209"/>
        <end position="230"/>
    </location>
</feature>
<evidence type="ECO:0000313" key="5">
    <source>
        <dbReference type="Proteomes" id="UP000593565"/>
    </source>
</evidence>
<feature type="region of interest" description="Disordered" evidence="3">
    <location>
        <begin position="1"/>
        <end position="27"/>
    </location>
</feature>
<evidence type="ECO:0000313" key="4">
    <source>
        <dbReference type="EMBL" id="KAF4071673.1"/>
    </source>
</evidence>
<reference evidence="4 5" key="1">
    <citation type="submission" date="2020-02" db="EMBL/GenBank/DDBJ databases">
        <title>A chromosome-scale genome assembly of the black bullhead catfish (Ameiurus melas).</title>
        <authorList>
            <person name="Wen M."/>
            <person name="Zham M."/>
            <person name="Cabau C."/>
            <person name="Klopp C."/>
            <person name="Donnadieu C."/>
            <person name="Roques C."/>
            <person name="Bouchez O."/>
            <person name="Lampietro C."/>
            <person name="Jouanno E."/>
            <person name="Herpin A."/>
            <person name="Louis A."/>
            <person name="Berthelot C."/>
            <person name="Parey E."/>
            <person name="Roest-Crollius H."/>
            <person name="Braasch I."/>
            <person name="Postlethwait J."/>
            <person name="Robinson-Rechavi M."/>
            <person name="Echchiki A."/>
            <person name="Begum T."/>
            <person name="Montfort J."/>
            <person name="Schartl M."/>
            <person name="Bobe J."/>
            <person name="Guiguen Y."/>
        </authorList>
    </citation>
    <scope>NUCLEOTIDE SEQUENCE [LARGE SCALE GENOMIC DNA]</scope>
    <source>
        <strain evidence="4">M_S1</strain>
        <tissue evidence="4">Blood</tissue>
    </source>
</reference>
<dbReference type="GO" id="GO:0007283">
    <property type="term" value="P:spermatogenesis"/>
    <property type="evidence" value="ECO:0007669"/>
    <property type="project" value="TreeGrafter"/>
</dbReference>